<dbReference type="InterPro" id="IPR000571">
    <property type="entry name" value="Znf_CCCH"/>
</dbReference>
<feature type="compositionally biased region" description="Low complexity" evidence="2">
    <location>
        <begin position="27"/>
        <end position="38"/>
    </location>
</feature>
<evidence type="ECO:0000256" key="1">
    <source>
        <dbReference type="PROSITE-ProRule" id="PRU00723"/>
    </source>
</evidence>
<proteinExistence type="predicted"/>
<dbReference type="Proteomes" id="UP000604046">
    <property type="component" value="Unassembled WGS sequence"/>
</dbReference>
<keyword evidence="5" id="KW-1185">Reference proteome</keyword>
<dbReference type="PROSITE" id="PS50103">
    <property type="entry name" value="ZF_C3H1"/>
    <property type="match status" value="1"/>
</dbReference>
<dbReference type="EMBL" id="CAJNDS010000313">
    <property type="protein sequence ID" value="CAE7042219.1"/>
    <property type="molecule type" value="Genomic_DNA"/>
</dbReference>
<name>A0A812IS19_9DINO</name>
<dbReference type="Gene3D" id="4.10.1000.10">
    <property type="entry name" value="Zinc finger, CCCH-type"/>
    <property type="match status" value="1"/>
</dbReference>
<protein>
    <recommendedName>
        <fullName evidence="3">C3H1-type domain-containing protein</fullName>
    </recommendedName>
</protein>
<dbReference type="OrthoDB" id="441348at2759"/>
<gene>
    <name evidence="4" type="ORF">SNAT2548_LOCUS4991</name>
</gene>
<dbReference type="AlphaFoldDB" id="A0A812IS19"/>
<evidence type="ECO:0000256" key="2">
    <source>
        <dbReference type="SAM" id="MobiDB-lite"/>
    </source>
</evidence>
<accession>A0A812IS19</accession>
<dbReference type="GO" id="GO:0008270">
    <property type="term" value="F:zinc ion binding"/>
    <property type="evidence" value="ECO:0007669"/>
    <property type="project" value="UniProtKB-KW"/>
</dbReference>
<feature type="domain" description="C3H1-type" evidence="3">
    <location>
        <begin position="132"/>
        <end position="159"/>
    </location>
</feature>
<feature type="region of interest" description="Disordered" evidence="2">
    <location>
        <begin position="1"/>
        <end position="53"/>
    </location>
</feature>
<keyword evidence="1" id="KW-0862">Zinc</keyword>
<evidence type="ECO:0000259" key="3">
    <source>
        <dbReference type="PROSITE" id="PS50103"/>
    </source>
</evidence>
<reference evidence="4" key="1">
    <citation type="submission" date="2021-02" db="EMBL/GenBank/DDBJ databases">
        <authorList>
            <person name="Dougan E. K."/>
            <person name="Rhodes N."/>
            <person name="Thang M."/>
            <person name="Chan C."/>
        </authorList>
    </citation>
    <scope>NUCLEOTIDE SEQUENCE</scope>
</reference>
<keyword evidence="1" id="KW-0863">Zinc-finger</keyword>
<evidence type="ECO:0000313" key="5">
    <source>
        <dbReference type="Proteomes" id="UP000604046"/>
    </source>
</evidence>
<organism evidence="4 5">
    <name type="scientific">Symbiodinium natans</name>
    <dbReference type="NCBI Taxonomy" id="878477"/>
    <lineage>
        <taxon>Eukaryota</taxon>
        <taxon>Sar</taxon>
        <taxon>Alveolata</taxon>
        <taxon>Dinophyceae</taxon>
        <taxon>Suessiales</taxon>
        <taxon>Symbiodiniaceae</taxon>
        <taxon>Symbiodinium</taxon>
    </lineage>
</organism>
<evidence type="ECO:0000313" key="4">
    <source>
        <dbReference type="EMBL" id="CAE7042219.1"/>
    </source>
</evidence>
<keyword evidence="1" id="KW-0479">Metal-binding</keyword>
<comment type="caution">
    <text evidence="4">The sequence shown here is derived from an EMBL/GenBank/DDBJ whole genome shotgun (WGS) entry which is preliminary data.</text>
</comment>
<feature type="zinc finger region" description="C3H1-type" evidence="1">
    <location>
        <begin position="132"/>
        <end position="159"/>
    </location>
</feature>
<sequence>MQEQAAENPAQEGEPARSSSKADDAAPEPAESEALNAEKVSNAAEEDADPSRPLSMQVLQPTADSLSGGVAGWPGPARSALRMDPREAQVWSDFRSAFKQYMLQLSDEALQQSLPQVDLRRMRFSANALGGLVSGQVCMNFLSGSCRRGLRCIDHHPPRSQWSRCRAELKRKSCPMGDQCFLPSCLYFHPRENQDQDTAYNAAGE</sequence>